<dbReference type="RefSeq" id="WP_101463257.1">
    <property type="nucleotide sequence ID" value="NZ_PJMW01000001.1"/>
</dbReference>
<feature type="transmembrane region" description="Helical" evidence="1">
    <location>
        <begin position="66"/>
        <end position="93"/>
    </location>
</feature>
<dbReference type="Proteomes" id="UP000233766">
    <property type="component" value="Unassembled WGS sequence"/>
</dbReference>
<dbReference type="OrthoDB" id="4570905at2"/>
<keyword evidence="3" id="KW-1185">Reference proteome</keyword>
<reference evidence="2 3" key="1">
    <citation type="submission" date="2017-12" db="EMBL/GenBank/DDBJ databases">
        <title>Sequencing the genomes of 1000 Actinobacteria strains.</title>
        <authorList>
            <person name="Klenk H.-P."/>
        </authorList>
    </citation>
    <scope>NUCLEOTIDE SEQUENCE [LARGE SCALE GENOMIC DNA]</scope>
    <source>
        <strain evidence="2 3">DSM 44489</strain>
    </source>
</reference>
<sequence>MSSIYFESNSNRPVTDRGRRVDATSNIESTIAPLAMPGLILGLILVGLGVTALVRLGDWVGNYGSVLVVLAYVLYMAAAVRLVLWGAITVWSLHRR</sequence>
<feature type="transmembrane region" description="Helical" evidence="1">
    <location>
        <begin position="34"/>
        <end position="54"/>
    </location>
</feature>
<dbReference type="EMBL" id="PJMW01000001">
    <property type="protein sequence ID" value="PKV98866.1"/>
    <property type="molecule type" value="Genomic_DNA"/>
</dbReference>
<comment type="caution">
    <text evidence="2">The sequence shown here is derived from an EMBL/GenBank/DDBJ whole genome shotgun (WGS) entry which is preliminary data.</text>
</comment>
<evidence type="ECO:0000313" key="3">
    <source>
        <dbReference type="Proteomes" id="UP000233766"/>
    </source>
</evidence>
<evidence type="ECO:0000256" key="1">
    <source>
        <dbReference type="SAM" id="Phobius"/>
    </source>
</evidence>
<organism evidence="2 3">
    <name type="scientific">Nocardia fluminea</name>
    <dbReference type="NCBI Taxonomy" id="134984"/>
    <lineage>
        <taxon>Bacteria</taxon>
        <taxon>Bacillati</taxon>
        <taxon>Actinomycetota</taxon>
        <taxon>Actinomycetes</taxon>
        <taxon>Mycobacteriales</taxon>
        <taxon>Nocardiaceae</taxon>
        <taxon>Nocardia</taxon>
    </lineage>
</organism>
<dbReference type="AlphaFoldDB" id="A0A2N3WYC2"/>
<evidence type="ECO:0000313" key="2">
    <source>
        <dbReference type="EMBL" id="PKV98866.1"/>
    </source>
</evidence>
<keyword evidence="1" id="KW-0472">Membrane</keyword>
<keyword evidence="1" id="KW-0812">Transmembrane</keyword>
<protein>
    <submittedName>
        <fullName evidence="2">Uncharacterized protein</fullName>
    </submittedName>
</protein>
<proteinExistence type="predicted"/>
<keyword evidence="1" id="KW-1133">Transmembrane helix</keyword>
<gene>
    <name evidence="2" type="ORF">ATK86_0895</name>
</gene>
<accession>A0A2N3WYC2</accession>
<name>A0A2N3WYC2_9NOCA</name>